<dbReference type="Gene3D" id="3.40.50.1860">
    <property type="match status" value="2"/>
</dbReference>
<dbReference type="PANTHER" id="PTHR21198">
    <property type="entry name" value="GLUTAMATE RACEMASE"/>
    <property type="match status" value="1"/>
</dbReference>
<dbReference type="GO" id="GO:0047661">
    <property type="term" value="F:amino-acid racemase activity"/>
    <property type="evidence" value="ECO:0007669"/>
    <property type="project" value="InterPro"/>
</dbReference>
<proteinExistence type="inferred from homology"/>
<sequence length="231" mass="25362">MKKLGLLGGMSWESTVSYYQAINRGVNARLGGLHSAQLVLSSVDFAQIEQLQHRGDWSKTADILTQEARNLELAGAKALVICTNTMHKVADTIEQNISVPLIHIADATGNELQQHGVKKVGLLGTRFTMEQPFYWSRIENNFNIDVITPNAQQRDIVHKIIYEQLCKGVICVDSRNAYIEIIDALAGKGAEGIILGCTEIALLIQQQHTQVRLFDTTAIHASAAVDVALSD</sequence>
<dbReference type="InterPro" id="IPR015942">
    <property type="entry name" value="Asp/Glu/hydantoin_racemase"/>
</dbReference>
<dbReference type="Pfam" id="PF01177">
    <property type="entry name" value="Asp_Glu_race"/>
    <property type="match status" value="1"/>
</dbReference>
<dbReference type="NCBIfam" id="TIGR00035">
    <property type="entry name" value="asp_race"/>
    <property type="match status" value="1"/>
</dbReference>
<dbReference type="Proteomes" id="UP000061468">
    <property type="component" value="Chromosome"/>
</dbReference>
<dbReference type="AlphaFoldDB" id="A0AAC8XNI6"/>
<dbReference type="InterPro" id="IPR001920">
    <property type="entry name" value="Asp/Glu_race"/>
</dbReference>
<dbReference type="EMBL" id="CP013928">
    <property type="protein sequence ID" value="AMJ80321.1"/>
    <property type="molecule type" value="Genomic_DNA"/>
</dbReference>
<dbReference type="SUPFAM" id="SSF53681">
    <property type="entry name" value="Aspartate/glutamate racemase"/>
    <property type="match status" value="2"/>
</dbReference>
<dbReference type="PANTHER" id="PTHR21198:SF7">
    <property type="entry name" value="ASPARTATE-GLUTAMATE RACEMASE FAMILY"/>
    <property type="match status" value="1"/>
</dbReference>
<reference evidence="3 4" key="1">
    <citation type="submission" date="2015-12" db="EMBL/GenBank/DDBJ databases">
        <title>Intraspecies pangenome expansion in the marine bacterium Alteromonas.</title>
        <authorList>
            <person name="Lopez-Perez M."/>
            <person name="Rodriguez-Valera F."/>
        </authorList>
    </citation>
    <scope>NUCLEOTIDE SEQUENCE [LARGE SCALE GENOMIC DNA]</scope>
    <source>
        <strain evidence="3 4">UM8</strain>
    </source>
</reference>
<evidence type="ECO:0000313" key="3">
    <source>
        <dbReference type="EMBL" id="AMJ80321.1"/>
    </source>
</evidence>
<evidence type="ECO:0000256" key="1">
    <source>
        <dbReference type="ARBA" id="ARBA00007847"/>
    </source>
</evidence>
<gene>
    <name evidence="3" type="ORF">AV942_19550</name>
</gene>
<name>A0AAC8XNI6_9ALTE</name>
<evidence type="ECO:0000313" key="4">
    <source>
        <dbReference type="Proteomes" id="UP000061468"/>
    </source>
</evidence>
<organism evidence="3 4">
    <name type="scientific">Alteromonas mediterranea</name>
    <dbReference type="NCBI Taxonomy" id="314275"/>
    <lineage>
        <taxon>Bacteria</taxon>
        <taxon>Pseudomonadati</taxon>
        <taxon>Pseudomonadota</taxon>
        <taxon>Gammaproteobacteria</taxon>
        <taxon>Alteromonadales</taxon>
        <taxon>Alteromonadaceae</taxon>
        <taxon>Alteromonas/Salinimonas group</taxon>
        <taxon>Alteromonas</taxon>
    </lineage>
</organism>
<accession>A0AAC8XNI6</accession>
<evidence type="ECO:0000256" key="2">
    <source>
        <dbReference type="ARBA" id="ARBA00023235"/>
    </source>
</evidence>
<comment type="similarity">
    <text evidence="1">Belongs to the aspartate/glutamate racemases family.</text>
</comment>
<dbReference type="RefSeq" id="WP_012518746.1">
    <property type="nucleotide sequence ID" value="NZ_CAXGIV010000001.1"/>
</dbReference>
<keyword evidence="2" id="KW-0413">Isomerase</keyword>
<protein>
    <submittedName>
        <fullName evidence="3">Aspartate racemase</fullName>
    </submittedName>
</protein>
<dbReference type="InterPro" id="IPR004380">
    <property type="entry name" value="Asp_race"/>
</dbReference>